<evidence type="ECO:0000256" key="3">
    <source>
        <dbReference type="ARBA" id="ARBA00022723"/>
    </source>
</evidence>
<reference evidence="6 8" key="1">
    <citation type="submission" date="2019-03" db="EMBL/GenBank/DDBJ databases">
        <title>Genomic Encyclopedia of Type Strains, Phase IV (KMG-IV): sequencing the most valuable type-strain genomes for metagenomic binning, comparative biology and taxonomic classification.</title>
        <authorList>
            <person name="Goeker M."/>
        </authorList>
    </citation>
    <scope>NUCLEOTIDE SEQUENCE [LARGE SCALE GENOMIC DNA]</scope>
    <source>
        <strain evidence="6 8">DSM 12034</strain>
    </source>
</reference>
<comment type="similarity">
    <text evidence="2">Belongs to the FAH family.</text>
</comment>
<dbReference type="AlphaFoldDB" id="A0A4R3L683"/>
<feature type="domain" description="Fumarylacetoacetase-like C-terminal" evidence="5">
    <location>
        <begin position="73"/>
        <end position="278"/>
    </location>
</feature>
<dbReference type="GO" id="GO:0016787">
    <property type="term" value="F:hydrolase activity"/>
    <property type="evidence" value="ECO:0007669"/>
    <property type="project" value="UniProtKB-KW"/>
</dbReference>
<evidence type="ECO:0000313" key="7">
    <source>
        <dbReference type="EMBL" id="TSE19089.1"/>
    </source>
</evidence>
<dbReference type="Pfam" id="PF01557">
    <property type="entry name" value="FAA_hydrolase"/>
    <property type="match status" value="1"/>
</dbReference>
<dbReference type="GO" id="GO:0019752">
    <property type="term" value="P:carboxylic acid metabolic process"/>
    <property type="evidence" value="ECO:0007669"/>
    <property type="project" value="UniProtKB-ARBA"/>
</dbReference>
<sequence>MKLFRYGPPGDERPGVLDAHGVRRDLSGVLGDITPHTLGPDALARLARLDTQRLPEVDPAVRLGPPVGQIGNVLAIGLNYADHAAEAGLPLPRQPIVFSKHTAAIAGPHDEVWAPPGAAKLDWEVELAVVIGRSAWHVPEAEALSYVAGYCLANDVSERAHQLEMDGQWIKGKSYPTHCPLGPWLVTADEVPDPQAVDLWLDVNGQPRQRGSTRTMVFGVAYLVSYLSRFMRLLPGDVILTGTPPGVGMGHKPPLFLRPGDVVALGGGVLGEQRQRVVAAPVGAAP</sequence>
<dbReference type="GO" id="GO:0050385">
    <property type="term" value="F:ureidoglycolate lyase activity"/>
    <property type="evidence" value="ECO:0007669"/>
    <property type="project" value="UniProtKB-EC"/>
</dbReference>
<dbReference type="EMBL" id="SMAH01000019">
    <property type="protein sequence ID" value="TCS94370.1"/>
    <property type="molecule type" value="Genomic_DNA"/>
</dbReference>
<keyword evidence="3" id="KW-0479">Metal-binding</keyword>
<proteinExistence type="inferred from homology"/>
<keyword evidence="4" id="KW-0378">Hydrolase</keyword>
<dbReference type="GO" id="GO:0046872">
    <property type="term" value="F:metal ion binding"/>
    <property type="evidence" value="ECO:0007669"/>
    <property type="project" value="UniProtKB-KW"/>
</dbReference>
<evidence type="ECO:0000256" key="1">
    <source>
        <dbReference type="ARBA" id="ARBA00001946"/>
    </source>
</evidence>
<dbReference type="Gene3D" id="3.90.850.10">
    <property type="entry name" value="Fumarylacetoacetase-like, C-terminal domain"/>
    <property type="match status" value="1"/>
</dbReference>
<dbReference type="InterPro" id="IPR011234">
    <property type="entry name" value="Fumarylacetoacetase-like_C"/>
</dbReference>
<evidence type="ECO:0000313" key="8">
    <source>
        <dbReference type="Proteomes" id="UP000295536"/>
    </source>
</evidence>
<evidence type="ECO:0000256" key="2">
    <source>
        <dbReference type="ARBA" id="ARBA00010211"/>
    </source>
</evidence>
<dbReference type="Proteomes" id="UP000295536">
    <property type="component" value="Unassembled WGS sequence"/>
</dbReference>
<organism evidence="6 8">
    <name type="scientific">Tepidimonas ignava</name>
    <dbReference type="NCBI Taxonomy" id="114249"/>
    <lineage>
        <taxon>Bacteria</taxon>
        <taxon>Pseudomonadati</taxon>
        <taxon>Pseudomonadota</taxon>
        <taxon>Betaproteobacteria</taxon>
        <taxon>Burkholderiales</taxon>
        <taxon>Tepidimonas</taxon>
    </lineage>
</organism>
<dbReference type="EMBL" id="VJNC01000019">
    <property type="protein sequence ID" value="TSE19089.1"/>
    <property type="molecule type" value="Genomic_DNA"/>
</dbReference>
<dbReference type="PANTHER" id="PTHR42796:SF4">
    <property type="entry name" value="FUMARYLACETOACETATE HYDROLASE DOMAIN-CONTAINING PROTEIN 2A"/>
    <property type="match status" value="1"/>
</dbReference>
<reference evidence="7 9" key="2">
    <citation type="submission" date="2019-07" db="EMBL/GenBank/DDBJ databases">
        <title>Tepidimonas ignava SPS-1037 draft genome.</title>
        <authorList>
            <person name="Da Costa M.S."/>
            <person name="Froufe H.J.C."/>
            <person name="Egas C."/>
            <person name="Albuquerque L."/>
        </authorList>
    </citation>
    <scope>NUCLEOTIDE SEQUENCE [LARGE SCALE GENOMIC DNA]</scope>
    <source>
        <strain evidence="7 9">SPS-1037</strain>
    </source>
</reference>
<accession>A0A4R3L683</accession>
<evidence type="ECO:0000313" key="9">
    <source>
        <dbReference type="Proteomes" id="UP000315577"/>
    </source>
</evidence>
<gene>
    <name evidence="6" type="ORF">EDC36_1196</name>
    <name evidence="7" type="ORF">Tigna_02315</name>
</gene>
<dbReference type="SUPFAM" id="SSF56529">
    <property type="entry name" value="FAH"/>
    <property type="match status" value="1"/>
</dbReference>
<dbReference type="InterPro" id="IPR036663">
    <property type="entry name" value="Fumarylacetoacetase_C_sf"/>
</dbReference>
<dbReference type="GO" id="GO:0016853">
    <property type="term" value="F:isomerase activity"/>
    <property type="evidence" value="ECO:0007669"/>
    <property type="project" value="UniProtKB-ARBA"/>
</dbReference>
<keyword evidence="9" id="KW-1185">Reference proteome</keyword>
<evidence type="ECO:0000259" key="5">
    <source>
        <dbReference type="Pfam" id="PF01557"/>
    </source>
</evidence>
<dbReference type="RefSeq" id="WP_132963522.1">
    <property type="nucleotide sequence ID" value="NZ_DAIPFN010000003.1"/>
</dbReference>
<evidence type="ECO:0000256" key="4">
    <source>
        <dbReference type="ARBA" id="ARBA00022801"/>
    </source>
</evidence>
<dbReference type="FunFam" id="3.90.850.10:FF:000002">
    <property type="entry name" value="2-hydroxyhepta-2,4-diene-1,7-dioate isomerase"/>
    <property type="match status" value="1"/>
</dbReference>
<evidence type="ECO:0000313" key="6">
    <source>
        <dbReference type="EMBL" id="TCS94370.1"/>
    </source>
</evidence>
<dbReference type="PANTHER" id="PTHR42796">
    <property type="entry name" value="FUMARYLACETOACETATE HYDROLASE DOMAIN-CONTAINING PROTEIN 2A-RELATED"/>
    <property type="match status" value="1"/>
</dbReference>
<protein>
    <submittedName>
        <fullName evidence="6">2-keto-4-pentenoate hydratase/2-oxohepta-3-ene-1,7-dioic acid hydratase in catechol pathway</fullName>
    </submittedName>
    <submittedName>
        <fullName evidence="7">Ureidoglycolate lyase</fullName>
        <ecNumber evidence="7">4.3.2.3</ecNumber>
    </submittedName>
</protein>
<comment type="caution">
    <text evidence="6">The sequence shown here is derived from an EMBL/GenBank/DDBJ whole genome shotgun (WGS) entry which is preliminary data.</text>
</comment>
<dbReference type="InterPro" id="IPR051121">
    <property type="entry name" value="FAH"/>
</dbReference>
<dbReference type="OrthoDB" id="9805307at2"/>
<name>A0A4R3L683_9BURK</name>
<keyword evidence="7" id="KW-0456">Lyase</keyword>
<dbReference type="EC" id="4.3.2.3" evidence="7"/>
<dbReference type="Proteomes" id="UP000315577">
    <property type="component" value="Unassembled WGS sequence"/>
</dbReference>
<comment type="cofactor">
    <cofactor evidence="1">
        <name>Mg(2+)</name>
        <dbReference type="ChEBI" id="CHEBI:18420"/>
    </cofactor>
</comment>